<dbReference type="EMBL" id="MFNF01000040">
    <property type="protein sequence ID" value="OGH00997.1"/>
    <property type="molecule type" value="Genomic_DNA"/>
</dbReference>
<dbReference type="InterPro" id="IPR052356">
    <property type="entry name" value="Thiol_S-MT"/>
</dbReference>
<dbReference type="Proteomes" id="UP000177583">
    <property type="component" value="Unassembled WGS sequence"/>
</dbReference>
<evidence type="ECO:0000313" key="2">
    <source>
        <dbReference type="EMBL" id="OGH00997.1"/>
    </source>
</evidence>
<proteinExistence type="predicted"/>
<feature type="domain" description="Methyltransferase type 11" evidence="1">
    <location>
        <begin position="39"/>
        <end position="133"/>
    </location>
</feature>
<dbReference type="InterPro" id="IPR013216">
    <property type="entry name" value="Methyltransf_11"/>
</dbReference>
<protein>
    <recommendedName>
        <fullName evidence="1">Methyltransferase type 11 domain-containing protein</fullName>
    </recommendedName>
</protein>
<dbReference type="Pfam" id="PF08241">
    <property type="entry name" value="Methyltransf_11"/>
    <property type="match status" value="1"/>
</dbReference>
<dbReference type="GO" id="GO:0008757">
    <property type="term" value="F:S-adenosylmethionine-dependent methyltransferase activity"/>
    <property type="evidence" value="ECO:0007669"/>
    <property type="project" value="InterPro"/>
</dbReference>
<accession>A0A1F6GS53</accession>
<dbReference type="SUPFAM" id="SSF53335">
    <property type="entry name" value="S-adenosyl-L-methionine-dependent methyltransferases"/>
    <property type="match status" value="1"/>
</dbReference>
<organism evidence="2 3">
    <name type="scientific">Candidatus Lambdaproteobacteria bacterium RIFOXYD2_FULL_56_26</name>
    <dbReference type="NCBI Taxonomy" id="1817773"/>
    <lineage>
        <taxon>Bacteria</taxon>
        <taxon>Pseudomonadati</taxon>
        <taxon>Pseudomonadota</taxon>
        <taxon>Candidatus Lambdaproteobacteria</taxon>
    </lineage>
</organism>
<evidence type="ECO:0000313" key="3">
    <source>
        <dbReference type="Proteomes" id="UP000177583"/>
    </source>
</evidence>
<evidence type="ECO:0000259" key="1">
    <source>
        <dbReference type="Pfam" id="PF08241"/>
    </source>
</evidence>
<dbReference type="InterPro" id="IPR029063">
    <property type="entry name" value="SAM-dependent_MTases_sf"/>
</dbReference>
<dbReference type="PANTHER" id="PTHR45036">
    <property type="entry name" value="METHYLTRANSFERASE LIKE 7B"/>
    <property type="match status" value="1"/>
</dbReference>
<dbReference type="CDD" id="cd02440">
    <property type="entry name" value="AdoMet_MTases"/>
    <property type="match status" value="1"/>
</dbReference>
<sequence>MEDFYRQTLYPWLMDQVMGGEPFAGLRKELLAPAAGRILELGLGTGLNLGCYPQGTTKIESLDPSKELHQRALPRIRTCGMEVEHHFGSASAMPFADLSFDYILSSWTLCSVSDLYGALREIKRVLKKGGIFRFIEHGAHPNPKIKAWQDRLNPLHHKLSGGCNLNRDFHEALMEQGFLFEKLECWQLESSPAILGYQYFGTARRLF</sequence>
<dbReference type="PANTHER" id="PTHR45036:SF1">
    <property type="entry name" value="METHYLTRANSFERASE LIKE 7A"/>
    <property type="match status" value="1"/>
</dbReference>
<comment type="caution">
    <text evidence="2">The sequence shown here is derived from an EMBL/GenBank/DDBJ whole genome shotgun (WGS) entry which is preliminary data.</text>
</comment>
<gene>
    <name evidence="2" type="ORF">A2557_00130</name>
</gene>
<name>A0A1F6GS53_9PROT</name>
<dbReference type="AlphaFoldDB" id="A0A1F6GS53"/>
<dbReference type="Gene3D" id="3.40.50.150">
    <property type="entry name" value="Vaccinia Virus protein VP39"/>
    <property type="match status" value="1"/>
</dbReference>
<reference evidence="2 3" key="1">
    <citation type="journal article" date="2016" name="Nat. Commun.">
        <title>Thousands of microbial genomes shed light on interconnected biogeochemical processes in an aquifer system.</title>
        <authorList>
            <person name="Anantharaman K."/>
            <person name="Brown C.T."/>
            <person name="Hug L.A."/>
            <person name="Sharon I."/>
            <person name="Castelle C.J."/>
            <person name="Probst A.J."/>
            <person name="Thomas B.C."/>
            <person name="Singh A."/>
            <person name="Wilkins M.J."/>
            <person name="Karaoz U."/>
            <person name="Brodie E.L."/>
            <person name="Williams K.H."/>
            <person name="Hubbard S.S."/>
            <person name="Banfield J.F."/>
        </authorList>
    </citation>
    <scope>NUCLEOTIDE SEQUENCE [LARGE SCALE GENOMIC DNA]</scope>
</reference>